<accession>A0ACB9S5J6</accession>
<gene>
    <name evidence="1" type="ORF">MLD38_002978</name>
</gene>
<organism evidence="1 2">
    <name type="scientific">Melastoma candidum</name>
    <dbReference type="NCBI Taxonomy" id="119954"/>
    <lineage>
        <taxon>Eukaryota</taxon>
        <taxon>Viridiplantae</taxon>
        <taxon>Streptophyta</taxon>
        <taxon>Embryophyta</taxon>
        <taxon>Tracheophyta</taxon>
        <taxon>Spermatophyta</taxon>
        <taxon>Magnoliopsida</taxon>
        <taxon>eudicotyledons</taxon>
        <taxon>Gunneridae</taxon>
        <taxon>Pentapetalae</taxon>
        <taxon>rosids</taxon>
        <taxon>malvids</taxon>
        <taxon>Myrtales</taxon>
        <taxon>Melastomataceae</taxon>
        <taxon>Melastomatoideae</taxon>
        <taxon>Melastomateae</taxon>
        <taxon>Melastoma</taxon>
    </lineage>
</organism>
<name>A0ACB9S5J6_9MYRT</name>
<reference evidence="2" key="1">
    <citation type="journal article" date="2023" name="Front. Plant Sci.">
        <title>Chromosomal-level genome assembly of Melastoma candidum provides insights into trichome evolution.</title>
        <authorList>
            <person name="Zhong Y."/>
            <person name="Wu W."/>
            <person name="Sun C."/>
            <person name="Zou P."/>
            <person name="Liu Y."/>
            <person name="Dai S."/>
            <person name="Zhou R."/>
        </authorList>
    </citation>
    <scope>NUCLEOTIDE SEQUENCE [LARGE SCALE GENOMIC DNA]</scope>
</reference>
<protein>
    <submittedName>
        <fullName evidence="1">Uncharacterized protein</fullName>
    </submittedName>
</protein>
<dbReference type="EMBL" id="CM042881">
    <property type="protein sequence ID" value="KAI4384888.1"/>
    <property type="molecule type" value="Genomic_DNA"/>
</dbReference>
<keyword evidence="2" id="KW-1185">Reference proteome</keyword>
<evidence type="ECO:0000313" key="2">
    <source>
        <dbReference type="Proteomes" id="UP001057402"/>
    </source>
</evidence>
<sequence>MANCHPSLALARRSAMDGGNPDSTRTETDGREGVEGVAAAAGQEVKVSLFDSSVESHVRTMEAIAKICGREESEVSLEDREVIRLSSAITFLREWRYFKYEPRVIKFVDSSRSYGKTSPTIEVTLPQFSAAAVPKDTSVFDEAASSDSSKDYVIHVGGPIWSLDWCPRDSGGSECQFKEEFIAVSAHPSGSSYHKLGSPLTGRGAIQIWCLVTVKEGEMTSVDNRGRKRQTSQALKDHLTKPKRPRGRPRKKPVEKPLDSLDALGEFVEALDIQLPQGTIQSASPNWTSDDAMPIAALRDLCRKKRKSKRVKGTNVKLLETCIGRSCDSEFQEERSLSVRTDDDGLSVPNQQKHCSVTPQPAATSDAYDSLPLCIGTGYELPMDVAIPRLVFCLAHNGKVAWDTKWRPAMNLKQCQHQMGYLAVLLGNGSLEV</sequence>
<comment type="caution">
    <text evidence="1">The sequence shown here is derived from an EMBL/GenBank/DDBJ whole genome shotgun (WGS) entry which is preliminary data.</text>
</comment>
<dbReference type="Proteomes" id="UP001057402">
    <property type="component" value="Chromosome 2"/>
</dbReference>
<proteinExistence type="predicted"/>
<evidence type="ECO:0000313" key="1">
    <source>
        <dbReference type="EMBL" id="KAI4384888.1"/>
    </source>
</evidence>